<dbReference type="InterPro" id="IPR000277">
    <property type="entry name" value="Cys/Met-Metab_PyrdxlP-dep_enz"/>
</dbReference>
<keyword evidence="5" id="KW-1185">Reference proteome</keyword>
<dbReference type="PANTHER" id="PTHR11808:SF80">
    <property type="entry name" value="CYSTATHIONINE GAMMA-LYASE"/>
    <property type="match status" value="1"/>
</dbReference>
<keyword evidence="4" id="KW-0032">Aminotransferase</keyword>
<evidence type="ECO:0000313" key="4">
    <source>
        <dbReference type="EMBL" id="WNE98344.1"/>
    </source>
</evidence>
<dbReference type="InterPro" id="IPR015424">
    <property type="entry name" value="PyrdxlP-dep_Trfase"/>
</dbReference>
<dbReference type="Proteomes" id="UP001305606">
    <property type="component" value="Chromosome"/>
</dbReference>
<dbReference type="Gene3D" id="3.90.1150.10">
    <property type="entry name" value="Aspartate Aminotransferase, domain 1"/>
    <property type="match status" value="1"/>
</dbReference>
<dbReference type="SUPFAM" id="SSF53383">
    <property type="entry name" value="PLP-dependent transferases"/>
    <property type="match status" value="1"/>
</dbReference>
<evidence type="ECO:0000256" key="3">
    <source>
        <dbReference type="RuleBase" id="RU362118"/>
    </source>
</evidence>
<comment type="cofactor">
    <cofactor evidence="1 3">
        <name>pyridoxal 5'-phosphate</name>
        <dbReference type="ChEBI" id="CHEBI:597326"/>
    </cofactor>
</comment>
<dbReference type="PIRSF" id="PIRSF001434">
    <property type="entry name" value="CGS"/>
    <property type="match status" value="1"/>
</dbReference>
<sequence>MDNYNRAAIGFEEGRNSDAHWFNDLTRSRFAGPVSAQHRFLSRDVSPETLAVHAGTYQDPITGSVGTPIFQTSTFLLDESSYAAFSDGAIRDVPIYTRYGNPTQWSVQEKIAALEGTRSSVVTSSGMSAIASTIYALTNAGSHIISAYDVYGGTYNLLHEDMPSAGREVSFVDPTDLDAIRAAVRPETQLLFFETLTNPLLKAPPIREIARIADEANALLVVDNTFLTPVNMRPLDLGAHIVVHSATKYLGGHSDLTAGAVVGRRKFLDRIWTQVLRFGGTLEPLACFLLERGLKTLPLRIRAQNDNAREIARFLAGHERVAAVHHPDLGGDRYAGLAREDYRGYGGMVSFEVRGGDKAALDFMSRLTIPHVATSLGGVESLVSMPSNTSHSSLTSRQRSLIGIHPGLVRFSAGIENAADLIRDLGSALDATGLDATDEEQQR</sequence>
<dbReference type="Pfam" id="PF01053">
    <property type="entry name" value="Cys_Met_Meta_PP"/>
    <property type="match status" value="1"/>
</dbReference>
<protein>
    <submittedName>
        <fullName evidence="4">Aminotransferase class I/II-fold pyridoxal phosphate-dependent enzyme</fullName>
    </submittedName>
</protein>
<gene>
    <name evidence="4" type="ORF">PS467_24940</name>
</gene>
<evidence type="ECO:0000256" key="1">
    <source>
        <dbReference type="ARBA" id="ARBA00001933"/>
    </source>
</evidence>
<dbReference type="PANTHER" id="PTHR11808">
    <property type="entry name" value="TRANS-SULFURATION ENZYME FAMILY MEMBER"/>
    <property type="match status" value="1"/>
</dbReference>
<dbReference type="InterPro" id="IPR015421">
    <property type="entry name" value="PyrdxlP-dep_Trfase_major"/>
</dbReference>
<dbReference type="CDD" id="cd00614">
    <property type="entry name" value="CGS_like"/>
    <property type="match status" value="1"/>
</dbReference>
<dbReference type="GO" id="GO:0008483">
    <property type="term" value="F:transaminase activity"/>
    <property type="evidence" value="ECO:0007669"/>
    <property type="project" value="UniProtKB-KW"/>
</dbReference>
<organism evidence="4 5">
    <name type="scientific">Streptomyces luomodiensis</name>
    <dbReference type="NCBI Taxonomy" id="3026192"/>
    <lineage>
        <taxon>Bacteria</taxon>
        <taxon>Bacillati</taxon>
        <taxon>Actinomycetota</taxon>
        <taxon>Actinomycetes</taxon>
        <taxon>Kitasatosporales</taxon>
        <taxon>Streptomycetaceae</taxon>
        <taxon>Streptomyces</taxon>
    </lineage>
</organism>
<evidence type="ECO:0000256" key="2">
    <source>
        <dbReference type="ARBA" id="ARBA00022898"/>
    </source>
</evidence>
<dbReference type="InterPro" id="IPR015422">
    <property type="entry name" value="PyrdxlP-dep_Trfase_small"/>
</dbReference>
<dbReference type="EMBL" id="CP117522">
    <property type="protein sequence ID" value="WNE98344.1"/>
    <property type="molecule type" value="Genomic_DNA"/>
</dbReference>
<dbReference type="RefSeq" id="WP_268973903.1">
    <property type="nucleotide sequence ID" value="NZ_CP117522.1"/>
</dbReference>
<evidence type="ECO:0000313" key="5">
    <source>
        <dbReference type="Proteomes" id="UP001305606"/>
    </source>
</evidence>
<keyword evidence="2 3" id="KW-0663">Pyridoxal phosphate</keyword>
<proteinExistence type="inferred from homology"/>
<comment type="similarity">
    <text evidence="3">Belongs to the trans-sulfuration enzymes family.</text>
</comment>
<dbReference type="Gene3D" id="3.40.640.10">
    <property type="entry name" value="Type I PLP-dependent aspartate aminotransferase-like (Major domain)"/>
    <property type="match status" value="1"/>
</dbReference>
<reference evidence="4 5" key="1">
    <citation type="submission" date="2023-02" db="EMBL/GenBank/DDBJ databases">
        <title>Streptomyces sp. SCA4-21 with antifungal activity against Fusarium oxysporum f. sp. cubense, Streptomyces sp. SCA2-17 with antifungal activity against Fusarium oxysporum f. sp. cubense.</title>
        <authorList>
            <person name="Qi D."/>
        </authorList>
    </citation>
    <scope>NUCLEOTIDE SEQUENCE [LARGE SCALE GENOMIC DNA]</scope>
    <source>
        <strain evidence="4 5">SCA4-21</strain>
    </source>
</reference>
<name>A0ABY9V0F3_9ACTN</name>
<accession>A0ABY9V0F3</accession>
<keyword evidence="4" id="KW-0808">Transferase</keyword>